<name>A0A9Q4CAF1_9CORY</name>
<evidence type="ECO:0000256" key="3">
    <source>
        <dbReference type="ARBA" id="ARBA00011738"/>
    </source>
</evidence>
<feature type="binding site" evidence="10">
    <location>
        <position position="73"/>
    </location>
    <ligand>
        <name>thiamine diphosphate</name>
        <dbReference type="ChEBI" id="CHEBI:58937"/>
    </ligand>
</feature>
<reference evidence="13" key="2">
    <citation type="submission" date="2022-11" db="EMBL/GenBank/DDBJ databases">
        <title>Corynebacterium sp. isolated from Penguins.</title>
        <authorList>
            <person name="Sedlar K."/>
            <person name="Svec P."/>
        </authorList>
    </citation>
    <scope>NUCLEOTIDE SEQUENCE</scope>
    <source>
        <strain evidence="13">P5875</strain>
    </source>
</reference>
<dbReference type="SUPFAM" id="SSF52922">
    <property type="entry name" value="TK C-terminal domain-like"/>
    <property type="match status" value="1"/>
</dbReference>
<comment type="function">
    <text evidence="10">Catalyzes the acyloin condensation reaction between C atoms 2 and 3 of pyruvate and glyceraldehyde 3-phosphate to yield 1-deoxy-D-xylulose-5-phosphate (DXP).</text>
</comment>
<dbReference type="NCBIfam" id="TIGR00204">
    <property type="entry name" value="dxs"/>
    <property type="match status" value="1"/>
</dbReference>
<proteinExistence type="inferred from homology"/>
<evidence type="ECO:0000313" key="13">
    <source>
        <dbReference type="EMBL" id="MCX7537186.1"/>
    </source>
</evidence>
<dbReference type="RefSeq" id="WP_200257264.1">
    <property type="nucleotide sequence ID" value="NZ_JAENIP020000001.1"/>
</dbReference>
<dbReference type="SUPFAM" id="SSF52518">
    <property type="entry name" value="Thiamin diphosphate-binding fold (THDP-binding)"/>
    <property type="match status" value="2"/>
</dbReference>
<keyword evidence="14" id="KW-1185">Reference proteome</keyword>
<evidence type="ECO:0000256" key="10">
    <source>
        <dbReference type="HAMAP-Rule" id="MF_00315"/>
    </source>
</evidence>
<comment type="similarity">
    <text evidence="2 10">Belongs to the transketolase family. DXPS subfamily.</text>
</comment>
<dbReference type="GO" id="GO:0016114">
    <property type="term" value="P:terpenoid biosynthetic process"/>
    <property type="evidence" value="ECO:0007669"/>
    <property type="project" value="UniProtKB-UniRule"/>
</dbReference>
<feature type="binding site" evidence="10">
    <location>
        <position position="368"/>
    </location>
    <ligand>
        <name>thiamine diphosphate</name>
        <dbReference type="ChEBI" id="CHEBI:58937"/>
    </ligand>
</feature>
<dbReference type="Pfam" id="PF02780">
    <property type="entry name" value="Transketolase_C"/>
    <property type="match status" value="1"/>
</dbReference>
<feature type="binding site" evidence="10">
    <location>
        <position position="146"/>
    </location>
    <ligand>
        <name>Mg(2+)</name>
        <dbReference type="ChEBI" id="CHEBI:18420"/>
    </ligand>
</feature>
<keyword evidence="5 10" id="KW-0479">Metal-binding</keyword>
<feature type="binding site" evidence="10">
    <location>
        <position position="287"/>
    </location>
    <ligand>
        <name>thiamine diphosphate</name>
        <dbReference type="ChEBI" id="CHEBI:58937"/>
    </ligand>
</feature>
<comment type="caution">
    <text evidence="13">The sequence shown here is derived from an EMBL/GenBank/DDBJ whole genome shotgun (WGS) entry which is preliminary data.</text>
</comment>
<dbReference type="CDD" id="cd07033">
    <property type="entry name" value="TPP_PYR_DXS_TK_like"/>
    <property type="match status" value="1"/>
</dbReference>
<dbReference type="EMBL" id="JAENIP010000008">
    <property type="protein sequence ID" value="MBK1843770.1"/>
    <property type="molecule type" value="Genomic_DNA"/>
</dbReference>
<feature type="binding site" evidence="10">
    <location>
        <position position="176"/>
    </location>
    <ligand>
        <name>thiamine diphosphate</name>
        <dbReference type="ChEBI" id="CHEBI:58937"/>
    </ligand>
</feature>
<dbReference type="AlphaFoldDB" id="A0A9Q4CAF1"/>
<evidence type="ECO:0000256" key="7">
    <source>
        <dbReference type="ARBA" id="ARBA00022977"/>
    </source>
</evidence>
<evidence type="ECO:0000259" key="11">
    <source>
        <dbReference type="SMART" id="SM00861"/>
    </source>
</evidence>
<keyword evidence="8 10" id="KW-0786">Thiamine pyrophosphate</keyword>
<dbReference type="Proteomes" id="UP001070238">
    <property type="component" value="Unassembled WGS sequence"/>
</dbReference>
<dbReference type="Pfam" id="PF13292">
    <property type="entry name" value="DXP_synthase_N"/>
    <property type="match status" value="1"/>
</dbReference>
<dbReference type="GO" id="GO:0005829">
    <property type="term" value="C:cytosol"/>
    <property type="evidence" value="ECO:0007669"/>
    <property type="project" value="TreeGrafter"/>
</dbReference>
<keyword evidence="6 10" id="KW-0460">Magnesium</keyword>
<sequence length="660" mass="70022">MEILNRIHTPADLRTLSDLELEGLAEEIREFLVEKVSATGGHLGPNLGVIELTIALHRVFDSPADPMIFDTSHQSYVHKILTGRADRFDSLRQKGGLSGYTSRSESEHDWTESSHASASLSYADGLAKAFEITGQTDRTVVAVVGDGALTGGMCWEALNNIAAGHDRRVVIVVNDNGRSYSPTIGGLAENLASLRMQPFYDRVMEQGKTTLNSMGWVGRRTFEALRAVKEGVRHSVIPSEMFPELGMKYIGPVDGHDLESLENAFRYAREHQGPIIVHCVTEKGRGYAPAENNVADLMHSTGVMDPATGRAVGIPAPGWTGLFSTDLVEIGAERDDVVAITAAMAGPTGLSRFGEAYPDRFFDVGIAEQHALTSAAGLALGGLHPVVAVYSTFLNRAFDQLLMDVALLGLPVTLVLDRAGVTGSDGASHNGVWDMVVTGIVPGIRVAAPRDGRRLSELLREATDIDDGPTVVRFPKGPLPDELTASFTLGDGVDVLVYSDCVHPGEDSGGADGEDPEESGAPSVLIVSVGAMAHIAVAAATELGDRGVDVTVIDPRWVIPVAPSVLALAADHDLVVTLEDGVIHGGIGSLISEALDASEIDTPLRRLAVPERFLDHASRGEILRELGLDADGVATQVDSWLRTIGFGGPQTEPDGRGGDA</sequence>
<dbReference type="PANTHER" id="PTHR43322">
    <property type="entry name" value="1-D-DEOXYXYLULOSE 5-PHOSPHATE SYNTHASE-RELATED"/>
    <property type="match status" value="1"/>
</dbReference>
<keyword evidence="4 10" id="KW-0808">Transferase</keyword>
<evidence type="ECO:0000256" key="8">
    <source>
        <dbReference type="ARBA" id="ARBA00023052"/>
    </source>
</evidence>
<keyword evidence="9 10" id="KW-0414">Isoprene biosynthesis</keyword>
<feature type="binding site" evidence="10">
    <location>
        <begin position="147"/>
        <end position="148"/>
    </location>
    <ligand>
        <name>thiamine diphosphate</name>
        <dbReference type="ChEBI" id="CHEBI:58937"/>
    </ligand>
</feature>
<evidence type="ECO:0000256" key="1">
    <source>
        <dbReference type="ARBA" id="ARBA00004980"/>
    </source>
</evidence>
<dbReference type="InterPro" id="IPR029061">
    <property type="entry name" value="THDP-binding"/>
</dbReference>
<dbReference type="GO" id="GO:0009228">
    <property type="term" value="P:thiamine biosynthetic process"/>
    <property type="evidence" value="ECO:0007669"/>
    <property type="project" value="UniProtKB-UniRule"/>
</dbReference>
<dbReference type="Gene3D" id="3.40.50.970">
    <property type="match status" value="2"/>
</dbReference>
<keyword evidence="7 10" id="KW-0784">Thiamine biosynthesis</keyword>
<gene>
    <name evidence="10 13" type="primary">dxs</name>
    <name evidence="12" type="ORF">JIM95_04100</name>
    <name evidence="13" type="ORF">OS123_01320</name>
</gene>
<comment type="subunit">
    <text evidence="3 10">Homodimer.</text>
</comment>
<dbReference type="InterPro" id="IPR049557">
    <property type="entry name" value="Transketolase_CS"/>
</dbReference>
<feature type="domain" description="Transketolase-like pyrimidine-binding" evidence="11">
    <location>
        <begin position="317"/>
        <end position="481"/>
    </location>
</feature>
<dbReference type="InterPro" id="IPR009014">
    <property type="entry name" value="Transketo_C/PFOR_II"/>
</dbReference>
<dbReference type="Proteomes" id="UP000650005">
    <property type="component" value="Unassembled WGS sequence"/>
</dbReference>
<dbReference type="InterPro" id="IPR033248">
    <property type="entry name" value="Transketolase_C"/>
</dbReference>
<evidence type="ECO:0000313" key="14">
    <source>
        <dbReference type="Proteomes" id="UP000650005"/>
    </source>
</evidence>
<evidence type="ECO:0000256" key="6">
    <source>
        <dbReference type="ARBA" id="ARBA00022842"/>
    </source>
</evidence>
<accession>A0A9Q4CAF1</accession>
<dbReference type="EMBL" id="JAPMKX010000001">
    <property type="protein sequence ID" value="MCX7537186.1"/>
    <property type="molecule type" value="Genomic_DNA"/>
</dbReference>
<dbReference type="Gene3D" id="3.40.50.920">
    <property type="match status" value="1"/>
</dbReference>
<feature type="binding site" evidence="10">
    <location>
        <position position="176"/>
    </location>
    <ligand>
        <name>Mg(2+)</name>
        <dbReference type="ChEBI" id="CHEBI:18420"/>
    </ligand>
</feature>
<dbReference type="CDD" id="cd02007">
    <property type="entry name" value="TPP_DXS"/>
    <property type="match status" value="1"/>
</dbReference>
<evidence type="ECO:0000256" key="4">
    <source>
        <dbReference type="ARBA" id="ARBA00022679"/>
    </source>
</evidence>
<evidence type="ECO:0000313" key="12">
    <source>
        <dbReference type="EMBL" id="MBK1843770.1"/>
    </source>
</evidence>
<organism evidence="13 15">
    <name type="scientific">Corynebacterium antarcticum</name>
    <dbReference type="NCBI Taxonomy" id="2800405"/>
    <lineage>
        <taxon>Bacteria</taxon>
        <taxon>Bacillati</taxon>
        <taxon>Actinomycetota</taxon>
        <taxon>Actinomycetes</taxon>
        <taxon>Mycobacteriales</taxon>
        <taxon>Corynebacteriaceae</taxon>
        <taxon>Corynebacterium</taxon>
    </lineage>
</organism>
<dbReference type="GO" id="GO:0008661">
    <property type="term" value="F:1-deoxy-D-xylulose-5-phosphate synthase activity"/>
    <property type="evidence" value="ECO:0007669"/>
    <property type="project" value="UniProtKB-UniRule"/>
</dbReference>
<feature type="binding site" evidence="10">
    <location>
        <begin position="114"/>
        <end position="116"/>
    </location>
    <ligand>
        <name>thiamine diphosphate</name>
        <dbReference type="ChEBI" id="CHEBI:58937"/>
    </ligand>
</feature>
<dbReference type="GO" id="GO:0019288">
    <property type="term" value="P:isopentenyl diphosphate biosynthetic process, methylerythritol 4-phosphate pathway"/>
    <property type="evidence" value="ECO:0007669"/>
    <property type="project" value="TreeGrafter"/>
</dbReference>
<comment type="cofactor">
    <cofactor evidence="10">
        <name>Mg(2+)</name>
        <dbReference type="ChEBI" id="CHEBI:18420"/>
    </cofactor>
    <text evidence="10">Binds 1 Mg(2+) ion per subunit.</text>
</comment>
<dbReference type="Pfam" id="PF02779">
    <property type="entry name" value="Transket_pyr"/>
    <property type="match status" value="1"/>
</dbReference>
<dbReference type="EC" id="2.2.1.7" evidence="10"/>
<evidence type="ECO:0000256" key="2">
    <source>
        <dbReference type="ARBA" id="ARBA00011081"/>
    </source>
</evidence>
<dbReference type="FunFam" id="3.40.50.970:FF:000005">
    <property type="entry name" value="1-deoxy-D-xylulose-5-phosphate synthase"/>
    <property type="match status" value="1"/>
</dbReference>
<dbReference type="InterPro" id="IPR005475">
    <property type="entry name" value="Transketolase-like_Pyr-bd"/>
</dbReference>
<comment type="pathway">
    <text evidence="1 10">Metabolic intermediate biosynthesis; 1-deoxy-D-xylulose 5-phosphate biosynthesis; 1-deoxy-D-xylulose 5-phosphate from D-glyceraldehyde 3-phosphate and pyruvate: step 1/1.</text>
</comment>
<dbReference type="GO" id="GO:0000287">
    <property type="term" value="F:magnesium ion binding"/>
    <property type="evidence" value="ECO:0007669"/>
    <property type="project" value="UniProtKB-UniRule"/>
</dbReference>
<dbReference type="SMART" id="SM00861">
    <property type="entry name" value="Transket_pyr"/>
    <property type="match status" value="1"/>
</dbReference>
<dbReference type="NCBIfam" id="NF003933">
    <property type="entry name" value="PRK05444.2-2"/>
    <property type="match status" value="1"/>
</dbReference>
<dbReference type="PANTHER" id="PTHR43322:SF5">
    <property type="entry name" value="1-DEOXY-D-XYLULOSE-5-PHOSPHATE SYNTHASE, CHLOROPLASTIC"/>
    <property type="match status" value="1"/>
</dbReference>
<evidence type="ECO:0000256" key="5">
    <source>
        <dbReference type="ARBA" id="ARBA00022723"/>
    </source>
</evidence>
<comment type="cofactor">
    <cofactor evidence="10">
        <name>thiamine diphosphate</name>
        <dbReference type="ChEBI" id="CHEBI:58937"/>
    </cofactor>
    <text evidence="10">Binds 1 thiamine pyrophosphate per subunit.</text>
</comment>
<dbReference type="InterPro" id="IPR005477">
    <property type="entry name" value="Dxylulose-5-P_synthase"/>
</dbReference>
<dbReference type="GO" id="GO:0030976">
    <property type="term" value="F:thiamine pyrophosphate binding"/>
    <property type="evidence" value="ECO:0007669"/>
    <property type="project" value="UniProtKB-UniRule"/>
</dbReference>
<reference evidence="12" key="1">
    <citation type="submission" date="2021-01" db="EMBL/GenBank/DDBJ databases">
        <title>Characterization of Corynebacterium spp. from penguins.</title>
        <authorList>
            <person name="Svec P."/>
        </authorList>
    </citation>
    <scope>NUCLEOTIDE SEQUENCE</scope>
    <source>
        <strain evidence="12">CCM 8835</strain>
    </source>
</reference>
<comment type="catalytic activity">
    <reaction evidence="10">
        <text>D-glyceraldehyde 3-phosphate + pyruvate + H(+) = 1-deoxy-D-xylulose 5-phosphate + CO2</text>
        <dbReference type="Rhea" id="RHEA:12605"/>
        <dbReference type="ChEBI" id="CHEBI:15361"/>
        <dbReference type="ChEBI" id="CHEBI:15378"/>
        <dbReference type="ChEBI" id="CHEBI:16526"/>
        <dbReference type="ChEBI" id="CHEBI:57792"/>
        <dbReference type="ChEBI" id="CHEBI:59776"/>
        <dbReference type="EC" id="2.2.1.7"/>
    </reaction>
</comment>
<evidence type="ECO:0000313" key="15">
    <source>
        <dbReference type="Proteomes" id="UP001070238"/>
    </source>
</evidence>
<dbReference type="PROSITE" id="PS00801">
    <property type="entry name" value="TRANSKETOLASE_1"/>
    <property type="match status" value="1"/>
</dbReference>
<dbReference type="HAMAP" id="MF_00315">
    <property type="entry name" value="DXP_synth"/>
    <property type="match status" value="1"/>
</dbReference>
<evidence type="ECO:0000256" key="9">
    <source>
        <dbReference type="ARBA" id="ARBA00023229"/>
    </source>
</evidence>
<protein>
    <recommendedName>
        <fullName evidence="10">1-deoxy-D-xylulose-5-phosphate synthase</fullName>
        <ecNumber evidence="10">2.2.1.7</ecNumber>
    </recommendedName>
    <alternativeName>
        <fullName evidence="10">1-deoxyxylulose-5-phosphate synthase</fullName>
        <shortName evidence="10">DXP synthase</shortName>
        <shortName evidence="10">DXPS</shortName>
    </alternativeName>
</protein>